<keyword evidence="10" id="KW-1003">Cell membrane</keyword>
<evidence type="ECO:0000256" key="4">
    <source>
        <dbReference type="ARBA" id="ARBA00015384"/>
    </source>
</evidence>
<sequence>MASIASPATDTARANLRTGALAFAGALAMLGLGYASVPLYRLFCQVTGFGGTTMVASESKAAAAAAAATGQKISIRFDATTAMGMPWTFRPVQATDTVTIGERDIATYTARNDSDQPITGMATFNVEPEQAGKYFNKIQCFCFTEQTLQPGQEVTMPVLYFVDPAMLDDPNMKGVEQITLSYTFHRAEAPQAAAPKRTN</sequence>
<evidence type="ECO:0000256" key="10">
    <source>
        <dbReference type="HAMAP-Rule" id="MF_00155"/>
    </source>
</evidence>
<proteinExistence type="inferred from homology"/>
<dbReference type="SUPFAM" id="SSF110111">
    <property type="entry name" value="Ctag/Cox11"/>
    <property type="match status" value="1"/>
</dbReference>
<dbReference type="RefSeq" id="WP_068351282.1">
    <property type="nucleotide sequence ID" value="NZ_CP016033.1"/>
</dbReference>
<evidence type="ECO:0000313" key="11">
    <source>
        <dbReference type="EMBL" id="ANK13188.1"/>
    </source>
</evidence>
<dbReference type="Proteomes" id="UP000078263">
    <property type="component" value="Chromosome"/>
</dbReference>
<keyword evidence="12" id="KW-1185">Reference proteome</keyword>
<reference evidence="11 12" key="1">
    <citation type="submission" date="2016-05" db="EMBL/GenBank/DDBJ databases">
        <title>Compelete Genome Sequence of Bacteriochlorophyll-Synthesizing Bacterium Porphyrobacter neustonensis DSM 9434.</title>
        <authorList>
            <person name="Shi X.-L."/>
            <person name="Wu Y.-H."/>
            <person name="Cheng H."/>
            <person name="Xu L."/>
            <person name="Zhang X.-Q."/>
            <person name="Wang C.-S."/>
            <person name="Xu X.-W."/>
        </authorList>
    </citation>
    <scope>NUCLEOTIDE SEQUENCE [LARGE SCALE GENOMIC DNA]</scope>
    <source>
        <strain evidence="11 12">DSM 9434</strain>
    </source>
</reference>
<keyword evidence="7 10" id="KW-1133">Transmembrane helix</keyword>
<keyword evidence="8 10" id="KW-0186">Copper</keyword>
<dbReference type="GO" id="GO:0008535">
    <property type="term" value="P:respiratory chain complex IV assembly"/>
    <property type="evidence" value="ECO:0007669"/>
    <property type="project" value="UniProtKB-UniRule"/>
</dbReference>
<comment type="subcellular location">
    <subcellularLocation>
        <location evidence="2 10">Cell inner membrane</location>
        <topology evidence="2 10">Single-pass type II membrane protein</topology>
        <orientation evidence="2 10">Periplasmic side</orientation>
    </subcellularLocation>
</comment>
<gene>
    <name evidence="10" type="primary">ctaG</name>
    <name evidence="11" type="ORF">A9D12_09790</name>
</gene>
<name>A0A192D3Y5_9SPHN</name>
<dbReference type="Pfam" id="PF04442">
    <property type="entry name" value="CtaG_Cox11"/>
    <property type="match status" value="1"/>
</dbReference>
<dbReference type="GO" id="GO:0005886">
    <property type="term" value="C:plasma membrane"/>
    <property type="evidence" value="ECO:0007669"/>
    <property type="project" value="UniProtKB-SubCell"/>
</dbReference>
<evidence type="ECO:0000256" key="2">
    <source>
        <dbReference type="ARBA" id="ARBA00004382"/>
    </source>
</evidence>
<evidence type="ECO:0000256" key="8">
    <source>
        <dbReference type="ARBA" id="ARBA00023008"/>
    </source>
</evidence>
<dbReference type="PANTHER" id="PTHR21320:SF3">
    <property type="entry name" value="CYTOCHROME C OXIDASE ASSEMBLY PROTEIN COX11, MITOCHONDRIAL-RELATED"/>
    <property type="match status" value="1"/>
</dbReference>
<dbReference type="Gene3D" id="2.60.370.10">
    <property type="entry name" value="Ctag/Cox11"/>
    <property type="match status" value="1"/>
</dbReference>
<feature type="topological domain" description="Periplasmic" evidence="10">
    <location>
        <begin position="37"/>
        <end position="199"/>
    </location>
</feature>
<keyword evidence="5 10" id="KW-0812">Transmembrane</keyword>
<feature type="topological domain" description="Cytoplasmic" evidence="10">
    <location>
        <begin position="1"/>
        <end position="13"/>
    </location>
</feature>
<dbReference type="AlphaFoldDB" id="A0A192D3Y5"/>
<dbReference type="PANTHER" id="PTHR21320">
    <property type="entry name" value="CYTOCHROME C OXIDASE ASSEMBLY PROTEIN COX11-RELATED"/>
    <property type="match status" value="1"/>
</dbReference>
<keyword evidence="10" id="KW-0997">Cell inner membrane</keyword>
<organism evidence="11 12">
    <name type="scientific">Erythrobacter neustonensis</name>
    <dbReference type="NCBI Taxonomy" id="1112"/>
    <lineage>
        <taxon>Bacteria</taxon>
        <taxon>Pseudomonadati</taxon>
        <taxon>Pseudomonadota</taxon>
        <taxon>Alphaproteobacteria</taxon>
        <taxon>Sphingomonadales</taxon>
        <taxon>Erythrobacteraceae</taxon>
        <taxon>Erythrobacter/Porphyrobacter group</taxon>
        <taxon>Erythrobacter</taxon>
    </lineage>
</organism>
<dbReference type="NCBIfam" id="NF003465">
    <property type="entry name" value="PRK05089.1"/>
    <property type="match status" value="1"/>
</dbReference>
<dbReference type="GO" id="GO:0005507">
    <property type="term" value="F:copper ion binding"/>
    <property type="evidence" value="ECO:0007669"/>
    <property type="project" value="InterPro"/>
</dbReference>
<dbReference type="InterPro" id="IPR023471">
    <property type="entry name" value="CtaG/Cox11_dom_sf"/>
</dbReference>
<keyword evidence="6 10" id="KW-0735">Signal-anchor</keyword>
<keyword evidence="9 10" id="KW-0472">Membrane</keyword>
<dbReference type="FunFam" id="2.60.370.10:FF:000001">
    <property type="entry name" value="COX11 cytochrome c oxidase assembly homolog"/>
    <property type="match status" value="1"/>
</dbReference>
<evidence type="ECO:0000256" key="1">
    <source>
        <dbReference type="ARBA" id="ARBA00004007"/>
    </source>
</evidence>
<comment type="similarity">
    <text evidence="3 10">Belongs to the COX11/CtaG family.</text>
</comment>
<evidence type="ECO:0000313" key="12">
    <source>
        <dbReference type="Proteomes" id="UP000078263"/>
    </source>
</evidence>
<evidence type="ECO:0000256" key="9">
    <source>
        <dbReference type="ARBA" id="ARBA00023136"/>
    </source>
</evidence>
<dbReference type="STRING" id="1112.A9D12_09790"/>
<comment type="function">
    <text evidence="1 10">Exerts its effect at some terminal stage of cytochrome c oxidase synthesis, probably by being involved in the insertion of the copper B into subunit I.</text>
</comment>
<evidence type="ECO:0000256" key="5">
    <source>
        <dbReference type="ARBA" id="ARBA00022692"/>
    </source>
</evidence>
<dbReference type="EMBL" id="CP016033">
    <property type="protein sequence ID" value="ANK13188.1"/>
    <property type="molecule type" value="Genomic_DNA"/>
</dbReference>
<dbReference type="PIRSF" id="PIRSF005413">
    <property type="entry name" value="COX11"/>
    <property type="match status" value="1"/>
</dbReference>
<dbReference type="OrthoDB" id="9804841at2"/>
<evidence type="ECO:0000256" key="3">
    <source>
        <dbReference type="ARBA" id="ARBA00009620"/>
    </source>
</evidence>
<dbReference type="InterPro" id="IPR007533">
    <property type="entry name" value="Cyt_c_oxidase_assmbl_CtaG"/>
</dbReference>
<evidence type="ECO:0000256" key="7">
    <source>
        <dbReference type="ARBA" id="ARBA00022989"/>
    </source>
</evidence>
<protein>
    <recommendedName>
        <fullName evidence="4 10">Cytochrome c oxidase assembly protein CtaG</fullName>
    </recommendedName>
</protein>
<accession>A0A192D3Y5</accession>
<dbReference type="KEGG" id="pns:A9D12_09790"/>
<evidence type="ECO:0000256" key="6">
    <source>
        <dbReference type="ARBA" id="ARBA00022968"/>
    </source>
</evidence>
<dbReference type="HAMAP" id="MF_00155">
    <property type="entry name" value="CtaG"/>
    <property type="match status" value="1"/>
</dbReference>